<evidence type="ECO:0000313" key="4">
    <source>
        <dbReference type="Proteomes" id="UP000019140"/>
    </source>
</evidence>
<name>W4M6P9_9BACT</name>
<keyword evidence="2" id="KW-0812">Transmembrane</keyword>
<proteinExistence type="predicted"/>
<evidence type="ECO:0000256" key="2">
    <source>
        <dbReference type="SAM" id="Phobius"/>
    </source>
</evidence>
<comment type="caution">
    <text evidence="3">The sequence shown here is derived from an EMBL/GenBank/DDBJ whole genome shotgun (WGS) entry which is preliminary data.</text>
</comment>
<dbReference type="Proteomes" id="UP000019140">
    <property type="component" value="Unassembled WGS sequence"/>
</dbReference>
<gene>
    <name evidence="3" type="ORF">ETSY2_19495</name>
</gene>
<dbReference type="HOGENOM" id="CLU_2895605_0_0_7"/>
<keyword evidence="2" id="KW-1133">Transmembrane helix</keyword>
<feature type="transmembrane region" description="Helical" evidence="2">
    <location>
        <begin position="6"/>
        <end position="23"/>
    </location>
</feature>
<evidence type="ECO:0000256" key="1">
    <source>
        <dbReference type="SAM" id="MobiDB-lite"/>
    </source>
</evidence>
<keyword evidence="4" id="KW-1185">Reference proteome</keyword>
<reference evidence="3 4" key="1">
    <citation type="journal article" date="2014" name="Nature">
        <title>An environmental bacterial taxon with a large and distinct metabolic repertoire.</title>
        <authorList>
            <person name="Wilson M.C."/>
            <person name="Mori T."/>
            <person name="Ruckert C."/>
            <person name="Uria A.R."/>
            <person name="Helf M.J."/>
            <person name="Takada K."/>
            <person name="Gernert C."/>
            <person name="Steffens U.A."/>
            <person name="Heycke N."/>
            <person name="Schmitt S."/>
            <person name="Rinke C."/>
            <person name="Helfrich E.J."/>
            <person name="Brachmann A.O."/>
            <person name="Gurgui C."/>
            <person name="Wakimoto T."/>
            <person name="Kracht M."/>
            <person name="Crusemann M."/>
            <person name="Hentschel U."/>
            <person name="Abe I."/>
            <person name="Matsunaga S."/>
            <person name="Kalinowski J."/>
            <person name="Takeyama H."/>
            <person name="Piel J."/>
        </authorList>
    </citation>
    <scope>NUCLEOTIDE SEQUENCE [LARGE SCALE GENOMIC DNA]</scope>
    <source>
        <strain evidence="4">TSY2</strain>
    </source>
</reference>
<feature type="region of interest" description="Disordered" evidence="1">
    <location>
        <begin position="27"/>
        <end position="50"/>
    </location>
</feature>
<evidence type="ECO:0000313" key="3">
    <source>
        <dbReference type="EMBL" id="ETX06034.1"/>
    </source>
</evidence>
<dbReference type="EMBL" id="AZHX01000798">
    <property type="protein sequence ID" value="ETX06034.1"/>
    <property type="molecule type" value="Genomic_DNA"/>
</dbReference>
<accession>W4M6P9</accession>
<protein>
    <submittedName>
        <fullName evidence="3">Uncharacterized protein</fullName>
    </submittedName>
</protein>
<dbReference type="AlphaFoldDB" id="W4M6P9"/>
<sequence>MDVVGVVILGLIGLVWGLVLYRFSGKKNPEHESSRYGGKNDRPAEQESDKLLTKSYLSGLCD</sequence>
<keyword evidence="2" id="KW-0472">Membrane</keyword>
<organism evidence="3 4">
    <name type="scientific">Candidatus Entotheonella gemina</name>
    <dbReference type="NCBI Taxonomy" id="1429439"/>
    <lineage>
        <taxon>Bacteria</taxon>
        <taxon>Pseudomonadati</taxon>
        <taxon>Nitrospinota/Tectimicrobiota group</taxon>
        <taxon>Candidatus Tectimicrobiota</taxon>
        <taxon>Candidatus Entotheonellia</taxon>
        <taxon>Candidatus Entotheonellales</taxon>
        <taxon>Candidatus Entotheonellaceae</taxon>
        <taxon>Candidatus Entotheonella</taxon>
    </lineage>
</organism>